<comment type="function">
    <text evidence="9">Probable molecular chaperone assisting protein biosynthesis and transport in the endoplasmic reticulum. Required for the proper biosynthesis and transport of pulmonary surfactant-associated protein A/SP-A, pulmonary surfactant-associated protein D/SP-D and the lipid transporter ABCA3. By regulating both the proper expression and the degradation through the endoplasmic reticulum-associated protein degradation pathway of these proteins plays a crucial role in pulmonary surfactant homeostasis. Has an anti-fibrotic activity by negatively regulating the secretion of type I and type III collagens. This calcium-binding protein also transiently associates with immature PCSK6 and regulates its secretion.</text>
</comment>
<keyword evidence="4" id="KW-0677">Repeat</keyword>
<feature type="domain" description="EF-hand" evidence="13">
    <location>
        <begin position="244"/>
        <end position="279"/>
    </location>
</feature>
<dbReference type="InterPro" id="IPR018247">
    <property type="entry name" value="EF_Hand_1_Ca_BS"/>
</dbReference>
<keyword evidence="2" id="KW-0479">Metal-binding</keyword>
<dbReference type="InParanoid" id="A0A6P8HML1"/>
<dbReference type="InterPro" id="IPR002048">
    <property type="entry name" value="EF_hand_dom"/>
</dbReference>
<evidence type="ECO:0000256" key="2">
    <source>
        <dbReference type="ARBA" id="ARBA00022723"/>
    </source>
</evidence>
<dbReference type="Pfam" id="PF13499">
    <property type="entry name" value="EF-hand_7"/>
    <property type="match status" value="2"/>
</dbReference>
<dbReference type="PANTHER" id="PTHR10827">
    <property type="entry name" value="RETICULOCALBIN"/>
    <property type="match status" value="1"/>
</dbReference>
<dbReference type="PANTHER" id="PTHR10827:SF95">
    <property type="entry name" value="LD34388P"/>
    <property type="match status" value="1"/>
</dbReference>
<evidence type="ECO:0000313" key="14">
    <source>
        <dbReference type="Proteomes" id="UP000515163"/>
    </source>
</evidence>
<reference evidence="15" key="1">
    <citation type="submission" date="2025-08" db="UniProtKB">
        <authorList>
            <consortium name="RefSeq"/>
        </authorList>
    </citation>
    <scope>IDENTIFICATION</scope>
    <source>
        <tissue evidence="15">Tentacle</tissue>
    </source>
</reference>
<evidence type="ECO:0000256" key="8">
    <source>
        <dbReference type="ARBA" id="ARBA00023186"/>
    </source>
</evidence>
<keyword evidence="7" id="KW-0325">Glycoprotein</keyword>
<dbReference type="Pfam" id="PF13202">
    <property type="entry name" value="EF-hand_5"/>
    <property type="match status" value="1"/>
</dbReference>
<name>A0A6P8HML1_ACTTE</name>
<evidence type="ECO:0000256" key="7">
    <source>
        <dbReference type="ARBA" id="ARBA00023180"/>
    </source>
</evidence>
<dbReference type="RefSeq" id="XP_031557594.1">
    <property type="nucleotide sequence ID" value="XM_031701734.1"/>
</dbReference>
<dbReference type="InterPro" id="IPR011992">
    <property type="entry name" value="EF-hand-dom_pair"/>
</dbReference>
<evidence type="ECO:0000256" key="11">
    <source>
        <dbReference type="ARBA" id="ARBA00072696"/>
    </source>
</evidence>
<evidence type="ECO:0000256" key="5">
    <source>
        <dbReference type="ARBA" id="ARBA00022824"/>
    </source>
</evidence>
<protein>
    <recommendedName>
        <fullName evidence="11">Reticulocalbin-3</fullName>
    </recommendedName>
</protein>
<dbReference type="AlphaFoldDB" id="A0A6P8HML1"/>
<dbReference type="OrthoDB" id="5951299at2759"/>
<evidence type="ECO:0000256" key="1">
    <source>
        <dbReference type="ARBA" id="ARBA00004319"/>
    </source>
</evidence>
<keyword evidence="14" id="KW-1185">Reference proteome</keyword>
<comment type="subunit">
    <text evidence="10">Interacts with PCSK6 (immature form including the propeptide); probably involved in the maturation and the secretion of PCSK6.</text>
</comment>
<dbReference type="SMART" id="SM00054">
    <property type="entry name" value="EFh"/>
    <property type="match status" value="6"/>
</dbReference>
<dbReference type="GeneID" id="116294186"/>
<evidence type="ECO:0000256" key="6">
    <source>
        <dbReference type="ARBA" id="ARBA00022837"/>
    </source>
</evidence>
<dbReference type="SUPFAM" id="SSF47473">
    <property type="entry name" value="EF-hand"/>
    <property type="match status" value="2"/>
</dbReference>
<dbReference type="Gene3D" id="1.10.238.10">
    <property type="entry name" value="EF-hand"/>
    <property type="match status" value="3"/>
</dbReference>
<dbReference type="GO" id="GO:0015031">
    <property type="term" value="P:protein transport"/>
    <property type="evidence" value="ECO:0007669"/>
    <property type="project" value="UniProtKB-ARBA"/>
</dbReference>
<keyword evidence="3 12" id="KW-0732">Signal</keyword>
<feature type="chain" id="PRO_5028425755" description="Reticulocalbin-3" evidence="12">
    <location>
        <begin position="21"/>
        <end position="298"/>
    </location>
</feature>
<gene>
    <name evidence="15" type="primary">LOC116294186</name>
</gene>
<feature type="domain" description="EF-hand" evidence="13">
    <location>
        <begin position="208"/>
        <end position="243"/>
    </location>
</feature>
<feature type="domain" description="EF-hand" evidence="13">
    <location>
        <begin position="56"/>
        <end position="91"/>
    </location>
</feature>
<dbReference type="Proteomes" id="UP000515163">
    <property type="component" value="Unplaced"/>
</dbReference>
<feature type="domain" description="EF-hand" evidence="13">
    <location>
        <begin position="141"/>
        <end position="170"/>
    </location>
</feature>
<keyword evidence="8" id="KW-0143">Chaperone</keyword>
<evidence type="ECO:0000256" key="4">
    <source>
        <dbReference type="ARBA" id="ARBA00022737"/>
    </source>
</evidence>
<feature type="domain" description="EF-hand" evidence="13">
    <location>
        <begin position="92"/>
        <end position="127"/>
    </location>
</feature>
<dbReference type="FunFam" id="1.10.238.10:FF:000104">
    <property type="entry name" value="calumenin isoform X1"/>
    <property type="match status" value="1"/>
</dbReference>
<accession>A0A6P8HML1</accession>
<feature type="signal peptide" evidence="12">
    <location>
        <begin position="1"/>
        <end position="20"/>
    </location>
</feature>
<evidence type="ECO:0000256" key="12">
    <source>
        <dbReference type="SAM" id="SignalP"/>
    </source>
</evidence>
<organism evidence="14 15">
    <name type="scientific">Actinia tenebrosa</name>
    <name type="common">Australian red waratah sea anemone</name>
    <dbReference type="NCBI Taxonomy" id="6105"/>
    <lineage>
        <taxon>Eukaryota</taxon>
        <taxon>Metazoa</taxon>
        <taxon>Cnidaria</taxon>
        <taxon>Anthozoa</taxon>
        <taxon>Hexacorallia</taxon>
        <taxon>Actiniaria</taxon>
        <taxon>Actiniidae</taxon>
        <taxon>Actinia</taxon>
    </lineage>
</organism>
<dbReference type="PROSITE" id="PS00018">
    <property type="entry name" value="EF_HAND_1"/>
    <property type="match status" value="4"/>
</dbReference>
<dbReference type="PROSITE" id="PS50222">
    <property type="entry name" value="EF_HAND_2"/>
    <property type="match status" value="5"/>
</dbReference>
<evidence type="ECO:0000313" key="15">
    <source>
        <dbReference type="RefSeq" id="XP_031557594.1"/>
    </source>
</evidence>
<evidence type="ECO:0000259" key="13">
    <source>
        <dbReference type="PROSITE" id="PS50222"/>
    </source>
</evidence>
<sequence>MYSFKCLFVVFALSIINTKAARSQASEDEETHEGFEQKILLGEAETKEYYKLSEKEKAQRLRILVEKMDKDMNGTIDEEELLSWIERNHVAYIIRRSREFFEDTDENNDGFVMFDEYERIHYQNDRAPKNYKNTTLYRHEKRRFRFADQDNSGSLTLKEFIYFLHPDEGKHMLECIVEETIDNIDRDNDGLISVKDYIGEGILDMNGEQFVEAVKAFKELDKNGDGVLNKEEVTKWIRPDRKSTAAKEAKHMLEHGDKNKDAQLSYEEVVSMGQMLETSKATQYGQVLHHIKPEKQEL</sequence>
<dbReference type="GO" id="GO:0005509">
    <property type="term" value="F:calcium ion binding"/>
    <property type="evidence" value="ECO:0007669"/>
    <property type="project" value="InterPro"/>
</dbReference>
<keyword evidence="6" id="KW-0106">Calcium</keyword>
<evidence type="ECO:0000256" key="9">
    <source>
        <dbReference type="ARBA" id="ARBA00056975"/>
    </source>
</evidence>
<dbReference type="GO" id="GO:0005788">
    <property type="term" value="C:endoplasmic reticulum lumen"/>
    <property type="evidence" value="ECO:0007669"/>
    <property type="project" value="UniProtKB-SubCell"/>
</dbReference>
<evidence type="ECO:0000256" key="3">
    <source>
        <dbReference type="ARBA" id="ARBA00022729"/>
    </source>
</evidence>
<keyword evidence="5" id="KW-0256">Endoplasmic reticulum</keyword>
<dbReference type="KEGG" id="aten:116294186"/>
<evidence type="ECO:0000256" key="10">
    <source>
        <dbReference type="ARBA" id="ARBA00063143"/>
    </source>
</evidence>
<proteinExistence type="predicted"/>
<comment type="subcellular location">
    <subcellularLocation>
        <location evidence="1">Endoplasmic reticulum lumen</location>
    </subcellularLocation>
</comment>